<accession>A0A4S3JKS6</accession>
<keyword evidence="2" id="KW-1185">Reference proteome</keyword>
<comment type="caution">
    <text evidence="1">The sequence shown here is derived from an EMBL/GenBank/DDBJ whole genome shotgun (WGS) entry which is preliminary data.</text>
</comment>
<gene>
    <name evidence="1" type="ORF">EYZ11_004592</name>
</gene>
<proteinExistence type="predicted"/>
<evidence type="ECO:0000313" key="2">
    <source>
        <dbReference type="Proteomes" id="UP000308092"/>
    </source>
</evidence>
<dbReference type="AlphaFoldDB" id="A0A4S3JKS6"/>
<dbReference type="EMBL" id="SOSA01000135">
    <property type="protein sequence ID" value="THC95950.1"/>
    <property type="molecule type" value="Genomic_DNA"/>
</dbReference>
<name>A0A4S3JKS6_9EURO</name>
<protein>
    <submittedName>
        <fullName evidence="1">Uncharacterized protein</fullName>
    </submittedName>
</protein>
<organism evidence="1 2">
    <name type="scientific">Aspergillus tanneri</name>
    <dbReference type="NCBI Taxonomy" id="1220188"/>
    <lineage>
        <taxon>Eukaryota</taxon>
        <taxon>Fungi</taxon>
        <taxon>Dikarya</taxon>
        <taxon>Ascomycota</taxon>
        <taxon>Pezizomycotina</taxon>
        <taxon>Eurotiomycetes</taxon>
        <taxon>Eurotiomycetidae</taxon>
        <taxon>Eurotiales</taxon>
        <taxon>Aspergillaceae</taxon>
        <taxon>Aspergillus</taxon>
        <taxon>Aspergillus subgen. Circumdati</taxon>
    </lineage>
</organism>
<dbReference type="VEuPathDB" id="FungiDB:EYZ11_004592"/>
<reference evidence="1 2" key="1">
    <citation type="submission" date="2019-03" db="EMBL/GenBank/DDBJ databases">
        <title>The genome sequence of a newly discovered highly antifungal drug resistant Aspergillus species, Aspergillus tanneri NIH 1004.</title>
        <authorList>
            <person name="Mounaud S."/>
            <person name="Singh I."/>
            <person name="Joardar V."/>
            <person name="Pakala S."/>
            <person name="Pakala S."/>
            <person name="Venepally P."/>
            <person name="Hoover J."/>
            <person name="Nierman W."/>
            <person name="Chung J."/>
            <person name="Losada L."/>
        </authorList>
    </citation>
    <scope>NUCLEOTIDE SEQUENCE [LARGE SCALE GENOMIC DNA]</scope>
    <source>
        <strain evidence="1 2">NIH1004</strain>
    </source>
</reference>
<sequence length="68" mass="7775">MELAICELRKERRDVNFRFTKIEGVDSDNWAPESGHHATCKNDRKWPDNASKDAIDIKLYLTKGGIAV</sequence>
<evidence type="ECO:0000313" key="1">
    <source>
        <dbReference type="EMBL" id="THC95950.1"/>
    </source>
</evidence>
<dbReference type="Proteomes" id="UP000308092">
    <property type="component" value="Unassembled WGS sequence"/>
</dbReference>